<reference evidence="2 3" key="1">
    <citation type="journal article" date="2013" name="BMC Genomics">
        <title>The genome and transcriptome of the pine saprophyte Ophiostoma piceae, and a comparison with the bark beetle-associated pine pathogen Grosmannia clavigera.</title>
        <authorList>
            <person name="Haridas S."/>
            <person name="Wang Y."/>
            <person name="Lim L."/>
            <person name="Massoumi Alamouti S."/>
            <person name="Jackman S."/>
            <person name="Docking R."/>
            <person name="Robertson G."/>
            <person name="Birol I."/>
            <person name="Bohlmann J."/>
            <person name="Breuil C."/>
        </authorList>
    </citation>
    <scope>NUCLEOTIDE SEQUENCE [LARGE SCALE GENOMIC DNA]</scope>
    <source>
        <strain evidence="2 3">UAMH 11346</strain>
    </source>
</reference>
<evidence type="ECO:0000313" key="2">
    <source>
        <dbReference type="EMBL" id="EPE02606.1"/>
    </source>
</evidence>
<dbReference type="OMA" id="CSGWRAK"/>
<protein>
    <submittedName>
        <fullName evidence="2">Metallo-beta-lactamase superfamily protein</fullName>
    </submittedName>
</protein>
<keyword evidence="3" id="KW-1185">Reference proteome</keyword>
<dbReference type="OrthoDB" id="1470350at2759"/>
<dbReference type="Pfam" id="PF00753">
    <property type="entry name" value="Lactamase_B"/>
    <property type="match status" value="1"/>
</dbReference>
<dbReference type="PANTHER" id="PTHR13754:SF13">
    <property type="entry name" value="METALLO-BETA-LACTAMASE SUPERFAMILY PROTEIN (AFU_ORTHOLOGUE AFUA_3G07630)"/>
    <property type="match status" value="1"/>
</dbReference>
<dbReference type="AlphaFoldDB" id="S3BT75"/>
<feature type="domain" description="Metallo-beta-lactamase" evidence="1">
    <location>
        <begin position="86"/>
        <end position="137"/>
    </location>
</feature>
<dbReference type="Proteomes" id="UP000016923">
    <property type="component" value="Unassembled WGS sequence"/>
</dbReference>
<dbReference type="GO" id="GO:0016740">
    <property type="term" value="F:transferase activity"/>
    <property type="evidence" value="ECO:0007669"/>
    <property type="project" value="TreeGrafter"/>
</dbReference>
<proteinExistence type="predicted"/>
<dbReference type="EMBL" id="KE148176">
    <property type="protein sequence ID" value="EPE02606.1"/>
    <property type="molecule type" value="Genomic_DNA"/>
</dbReference>
<dbReference type="InterPro" id="IPR036866">
    <property type="entry name" value="RibonucZ/Hydroxyglut_hydro"/>
</dbReference>
<dbReference type="InterPro" id="IPR041712">
    <property type="entry name" value="DHPS-like_MBL-fold"/>
</dbReference>
<dbReference type="InterPro" id="IPR052926">
    <property type="entry name" value="Metallo-beta-lactamase_dom"/>
</dbReference>
<dbReference type="eggNOG" id="ENOG502RYVC">
    <property type="taxonomic scope" value="Eukaryota"/>
</dbReference>
<sequence>MSLSTMLTAVDRIEITVLVDNELDPISPSQSDHVHYAGQMRGIKLKPIDKSDGDAGRGDAGLELRMDAICCAAHGLSLMITAYSGDTSHTILFDTGPEEDVWERNVKRLGADIAKIERILLSHWHRDHSGGMLRAVQMINDAKLARPGNEEKVVVDVHPDRPDYRGFVIPGMAPVSFEADPSFSEIEAAGGLVEKNTEGHAVSDDFFYVSGEIPRDTAYELGIRGAARYVGAKKAWEPDTLIMEERLVACHLRGKGLVVFTGCSHAGVVNACRHAIRTHDERLHCVVGGFHLADNDPDKLAQTLRDLRELAPDVIVPGHCTGWRFKYSWEQAVPGSLVPCFVGTKYEMTAVE</sequence>
<dbReference type="HOGENOM" id="CLU_036012_2_0_1"/>
<dbReference type="VEuPathDB" id="FungiDB:F503_06582"/>
<dbReference type="CDD" id="cd07713">
    <property type="entry name" value="DHPS-like_MBL-fold"/>
    <property type="match status" value="1"/>
</dbReference>
<dbReference type="SUPFAM" id="SSF56281">
    <property type="entry name" value="Metallo-hydrolase/oxidoreductase"/>
    <property type="match status" value="1"/>
</dbReference>
<dbReference type="InterPro" id="IPR001279">
    <property type="entry name" value="Metallo-B-lactamas"/>
</dbReference>
<evidence type="ECO:0000259" key="1">
    <source>
        <dbReference type="Pfam" id="PF00753"/>
    </source>
</evidence>
<accession>S3BT75</accession>
<evidence type="ECO:0000313" key="3">
    <source>
        <dbReference type="Proteomes" id="UP000016923"/>
    </source>
</evidence>
<organism evidence="2 3">
    <name type="scientific">Ophiostoma piceae (strain UAMH 11346)</name>
    <name type="common">Sap stain fungus</name>
    <dbReference type="NCBI Taxonomy" id="1262450"/>
    <lineage>
        <taxon>Eukaryota</taxon>
        <taxon>Fungi</taxon>
        <taxon>Dikarya</taxon>
        <taxon>Ascomycota</taxon>
        <taxon>Pezizomycotina</taxon>
        <taxon>Sordariomycetes</taxon>
        <taxon>Sordariomycetidae</taxon>
        <taxon>Ophiostomatales</taxon>
        <taxon>Ophiostomataceae</taxon>
        <taxon>Ophiostoma</taxon>
    </lineage>
</organism>
<dbReference type="PANTHER" id="PTHR13754">
    <property type="entry name" value="METALLO-BETA-LACTAMASE SUPERFAMILY PROTEIN"/>
    <property type="match status" value="1"/>
</dbReference>
<dbReference type="Gene3D" id="3.60.15.10">
    <property type="entry name" value="Ribonuclease Z/Hydroxyacylglutathione hydrolase-like"/>
    <property type="match status" value="1"/>
</dbReference>
<gene>
    <name evidence="2" type="ORF">F503_06582</name>
</gene>
<name>S3BT75_OPHP1</name>
<dbReference type="STRING" id="1262450.S3BT75"/>